<reference evidence="4" key="1">
    <citation type="submission" date="2020-08" db="EMBL/GenBank/DDBJ databases">
        <title>Chromosome-level assembly of Southern catfish (Silurus meridionalis) provides insights into visual adaptation to the nocturnal and benthic lifestyles.</title>
        <authorList>
            <person name="Zhang Y."/>
            <person name="Wang D."/>
            <person name="Peng Z."/>
        </authorList>
    </citation>
    <scope>NUCLEOTIDE SEQUENCE</scope>
    <source>
        <strain evidence="4">SWU-2019-XX</strain>
        <tissue evidence="4">Muscle</tissue>
    </source>
</reference>
<dbReference type="SUPFAM" id="SSF81296">
    <property type="entry name" value="E set domains"/>
    <property type="match status" value="1"/>
</dbReference>
<comment type="similarity">
    <text evidence="1">Belongs to the NXPE family.</text>
</comment>
<dbReference type="AlphaFoldDB" id="A0A8T0BQQ2"/>
<keyword evidence="2" id="KW-0812">Transmembrane</keyword>
<sequence>MLFVVSRTRKEREFNKTRQNTQRCKDHTEQSLVKLFIVKLLLATWHPTMKKHISRLSLIFMLLALLGFILLISNITSLENLNIQLMSTFYKIQNTIHSAFKHSEKSLPLNINHTTCEHFAQEPTAEEVKEERDLLNSITWPGPLVNGLPVELSSDPAKSYFVIQGPPVQHIGDQLVVNVHMHNFLDQPKKHGGDFLIARLHSPELGAGVAGKVHDHQNGNYTVLFPLLWIGVVHVEITMVHPSEAVEVLKRLQKEQPDRVFFKSMFRSGNISEATVCNLCMPLNEKPLCNYTDLKTGEPWYCYKPQNLSCETRIDHSIGGYKKNLITEYEAQFFQSKVNIKVSIPASMLGNVTVLPAKKESSWIIIYSPNTLEQCQHVFKKCCSSYKDKLKKTIYDAAGYYFNNTWKPLNGAVIQQFSNSLAITRCLKGKTVYMFGDSTIRQWFEYLTAFVPNLKQLNIYSSKQLGPFMAVDSKSNILVTFRGHGPPIRSTSVFASGLRYVANELDRLRGGHTQLFCGHHSRSSFFITSCPLHLPISNQPPAFGATQMRMGSLLSLVPLKVSCLCHLEEIFFAAVATGLLIRDKLTLIKNILFILFHHIICVKPALRQCLLLKAIYK</sequence>
<evidence type="ECO:0000313" key="5">
    <source>
        <dbReference type="Proteomes" id="UP000606274"/>
    </source>
</evidence>
<dbReference type="Pfam" id="PF06312">
    <property type="entry name" value="Neurexophilin"/>
    <property type="match status" value="1"/>
</dbReference>
<dbReference type="InterPro" id="IPR026845">
    <property type="entry name" value="NXPH/NXPE"/>
</dbReference>
<keyword evidence="2" id="KW-0472">Membrane</keyword>
<keyword evidence="5" id="KW-1185">Reference proteome</keyword>
<dbReference type="GO" id="GO:0007399">
    <property type="term" value="P:nervous system development"/>
    <property type="evidence" value="ECO:0007669"/>
    <property type="project" value="UniProtKB-ARBA"/>
</dbReference>
<evidence type="ECO:0000313" key="4">
    <source>
        <dbReference type="EMBL" id="KAF7709344.1"/>
    </source>
</evidence>
<dbReference type="PANTHER" id="PTHR16165">
    <property type="entry name" value="NXPE FAMILY MEMBER"/>
    <property type="match status" value="1"/>
</dbReference>
<dbReference type="InterPro" id="IPR014756">
    <property type="entry name" value="Ig_E-set"/>
</dbReference>
<dbReference type="PANTHER" id="PTHR16165:SF9">
    <property type="entry name" value="NXPE FAMILY MEMBER 3"/>
    <property type="match status" value="1"/>
</dbReference>
<feature type="domain" description="NXPE C-terminal" evidence="3">
    <location>
        <begin position="406"/>
        <end position="514"/>
    </location>
</feature>
<name>A0A8T0BQQ2_SILME</name>
<evidence type="ECO:0000259" key="3">
    <source>
        <dbReference type="Pfam" id="PF24536"/>
    </source>
</evidence>
<dbReference type="Pfam" id="PF24536">
    <property type="entry name" value="NXPE4_C"/>
    <property type="match status" value="1"/>
</dbReference>
<dbReference type="InterPro" id="IPR057106">
    <property type="entry name" value="NXPE4_C"/>
</dbReference>
<dbReference type="Proteomes" id="UP000606274">
    <property type="component" value="Unassembled WGS sequence"/>
</dbReference>
<feature type="transmembrane region" description="Helical" evidence="2">
    <location>
        <begin position="56"/>
        <end position="76"/>
    </location>
</feature>
<comment type="caution">
    <text evidence="4">The sequence shown here is derived from an EMBL/GenBank/DDBJ whole genome shotgun (WGS) entry which is preliminary data.</text>
</comment>
<accession>A0A8T0BQQ2</accession>
<proteinExistence type="inferred from homology"/>
<dbReference type="EMBL" id="JABFDY010000003">
    <property type="protein sequence ID" value="KAF7709344.1"/>
    <property type="molecule type" value="Genomic_DNA"/>
</dbReference>
<organism evidence="4 5">
    <name type="scientific">Silurus meridionalis</name>
    <name type="common">Southern catfish</name>
    <name type="synonym">Silurus soldatovi meridionalis</name>
    <dbReference type="NCBI Taxonomy" id="175797"/>
    <lineage>
        <taxon>Eukaryota</taxon>
        <taxon>Metazoa</taxon>
        <taxon>Chordata</taxon>
        <taxon>Craniata</taxon>
        <taxon>Vertebrata</taxon>
        <taxon>Euteleostomi</taxon>
        <taxon>Actinopterygii</taxon>
        <taxon>Neopterygii</taxon>
        <taxon>Teleostei</taxon>
        <taxon>Ostariophysi</taxon>
        <taxon>Siluriformes</taxon>
        <taxon>Siluridae</taxon>
        <taxon>Silurus</taxon>
    </lineage>
</organism>
<keyword evidence="2" id="KW-1133">Transmembrane helix</keyword>
<gene>
    <name evidence="4" type="ORF">HF521_016194</name>
</gene>
<protein>
    <recommendedName>
        <fullName evidence="3">NXPE C-terminal domain-containing protein</fullName>
    </recommendedName>
</protein>
<evidence type="ECO:0000256" key="2">
    <source>
        <dbReference type="SAM" id="Phobius"/>
    </source>
</evidence>
<evidence type="ECO:0000256" key="1">
    <source>
        <dbReference type="ARBA" id="ARBA00005431"/>
    </source>
</evidence>